<organism evidence="1 2">
    <name type="scientific">Leersia perrieri</name>
    <dbReference type="NCBI Taxonomy" id="77586"/>
    <lineage>
        <taxon>Eukaryota</taxon>
        <taxon>Viridiplantae</taxon>
        <taxon>Streptophyta</taxon>
        <taxon>Embryophyta</taxon>
        <taxon>Tracheophyta</taxon>
        <taxon>Spermatophyta</taxon>
        <taxon>Magnoliopsida</taxon>
        <taxon>Liliopsida</taxon>
        <taxon>Poales</taxon>
        <taxon>Poaceae</taxon>
        <taxon>BOP clade</taxon>
        <taxon>Oryzoideae</taxon>
        <taxon>Oryzeae</taxon>
        <taxon>Oryzinae</taxon>
        <taxon>Leersia</taxon>
    </lineage>
</organism>
<dbReference type="EnsemblPlants" id="LPERR11G11540.1">
    <property type="protein sequence ID" value="LPERR11G11540.1"/>
    <property type="gene ID" value="LPERR11G11540"/>
</dbReference>
<evidence type="ECO:0000313" key="1">
    <source>
        <dbReference type="EnsemblPlants" id="LPERR11G11540.1"/>
    </source>
</evidence>
<dbReference type="AlphaFoldDB" id="A0A0D9XSD0"/>
<sequence>MQKQKPVQRGLRLRWVCNDKAEELVHLCMCGSASLVGRGTRMWTSYRLLALAMEDNSALLPAKD</sequence>
<reference evidence="2" key="2">
    <citation type="submission" date="2013-12" db="EMBL/GenBank/DDBJ databases">
        <authorList>
            <person name="Yu Y."/>
            <person name="Lee S."/>
            <person name="de Baynast K."/>
            <person name="Wissotski M."/>
            <person name="Liu L."/>
            <person name="Talag J."/>
            <person name="Goicoechea J."/>
            <person name="Angelova A."/>
            <person name="Jetty R."/>
            <person name="Kudrna D."/>
            <person name="Golser W."/>
            <person name="Rivera L."/>
            <person name="Zhang J."/>
            <person name="Wing R."/>
        </authorList>
    </citation>
    <scope>NUCLEOTIDE SEQUENCE</scope>
</reference>
<keyword evidence="2" id="KW-1185">Reference proteome</keyword>
<accession>A0A0D9XSD0</accession>
<dbReference type="HOGENOM" id="CLU_2870830_0_0_1"/>
<evidence type="ECO:0000313" key="2">
    <source>
        <dbReference type="Proteomes" id="UP000032180"/>
    </source>
</evidence>
<reference evidence="1" key="3">
    <citation type="submission" date="2015-04" db="UniProtKB">
        <authorList>
            <consortium name="EnsemblPlants"/>
        </authorList>
    </citation>
    <scope>IDENTIFICATION</scope>
</reference>
<name>A0A0D9XSD0_9ORYZ</name>
<dbReference type="Gramene" id="LPERR11G11540.1">
    <property type="protein sequence ID" value="LPERR11G11540.1"/>
    <property type="gene ID" value="LPERR11G11540"/>
</dbReference>
<proteinExistence type="predicted"/>
<protein>
    <submittedName>
        <fullName evidence="1">Uncharacterized protein</fullName>
    </submittedName>
</protein>
<reference evidence="1 2" key="1">
    <citation type="submission" date="2012-08" db="EMBL/GenBank/DDBJ databases">
        <title>Oryza genome evolution.</title>
        <authorList>
            <person name="Wing R.A."/>
        </authorList>
    </citation>
    <scope>NUCLEOTIDE SEQUENCE</scope>
</reference>
<dbReference type="Proteomes" id="UP000032180">
    <property type="component" value="Chromosome 11"/>
</dbReference>